<comment type="caution">
    <text evidence="1">The sequence shown here is derived from an EMBL/GenBank/DDBJ whole genome shotgun (WGS) entry which is preliminary data.</text>
</comment>
<reference evidence="1" key="2">
    <citation type="journal article" date="2020" name="Nat. Commun.">
        <title>Large-scale genome sequencing of mycorrhizal fungi provides insights into the early evolution of symbiotic traits.</title>
        <authorList>
            <person name="Miyauchi S."/>
            <person name="Kiss E."/>
            <person name="Kuo A."/>
            <person name="Drula E."/>
            <person name="Kohler A."/>
            <person name="Sanchez-Garcia M."/>
            <person name="Morin E."/>
            <person name="Andreopoulos B."/>
            <person name="Barry K.W."/>
            <person name="Bonito G."/>
            <person name="Buee M."/>
            <person name="Carver A."/>
            <person name="Chen C."/>
            <person name="Cichocki N."/>
            <person name="Clum A."/>
            <person name="Culley D."/>
            <person name="Crous P.W."/>
            <person name="Fauchery L."/>
            <person name="Girlanda M."/>
            <person name="Hayes R.D."/>
            <person name="Keri Z."/>
            <person name="LaButti K."/>
            <person name="Lipzen A."/>
            <person name="Lombard V."/>
            <person name="Magnuson J."/>
            <person name="Maillard F."/>
            <person name="Murat C."/>
            <person name="Nolan M."/>
            <person name="Ohm R.A."/>
            <person name="Pangilinan J."/>
            <person name="Pereira M.F."/>
            <person name="Perotto S."/>
            <person name="Peter M."/>
            <person name="Pfister S."/>
            <person name="Riley R."/>
            <person name="Sitrit Y."/>
            <person name="Stielow J.B."/>
            <person name="Szollosi G."/>
            <person name="Zifcakova L."/>
            <person name="Stursova M."/>
            <person name="Spatafora J.W."/>
            <person name="Tedersoo L."/>
            <person name="Vaario L.M."/>
            <person name="Yamada A."/>
            <person name="Yan M."/>
            <person name="Wang P."/>
            <person name="Xu J."/>
            <person name="Bruns T."/>
            <person name="Baldrian P."/>
            <person name="Vilgalys R."/>
            <person name="Dunand C."/>
            <person name="Henrissat B."/>
            <person name="Grigoriev I.V."/>
            <person name="Hibbett D."/>
            <person name="Nagy L.G."/>
            <person name="Martin F.M."/>
        </authorList>
    </citation>
    <scope>NUCLEOTIDE SEQUENCE</scope>
    <source>
        <strain evidence="1">BED1</strain>
    </source>
</reference>
<evidence type="ECO:0000313" key="1">
    <source>
        <dbReference type="EMBL" id="KAF8437547.1"/>
    </source>
</evidence>
<name>A0AAD4GDB4_BOLED</name>
<dbReference type="EMBL" id="WHUW01000018">
    <property type="protein sequence ID" value="KAF8437547.1"/>
    <property type="molecule type" value="Genomic_DNA"/>
</dbReference>
<reference evidence="1" key="1">
    <citation type="submission" date="2019-10" db="EMBL/GenBank/DDBJ databases">
        <authorList>
            <consortium name="DOE Joint Genome Institute"/>
            <person name="Kuo A."/>
            <person name="Miyauchi S."/>
            <person name="Kiss E."/>
            <person name="Drula E."/>
            <person name="Kohler A."/>
            <person name="Sanchez-Garcia M."/>
            <person name="Andreopoulos B."/>
            <person name="Barry K.W."/>
            <person name="Bonito G."/>
            <person name="Buee M."/>
            <person name="Carver A."/>
            <person name="Chen C."/>
            <person name="Cichocki N."/>
            <person name="Clum A."/>
            <person name="Culley D."/>
            <person name="Crous P.W."/>
            <person name="Fauchery L."/>
            <person name="Girlanda M."/>
            <person name="Hayes R."/>
            <person name="Keri Z."/>
            <person name="LaButti K."/>
            <person name="Lipzen A."/>
            <person name="Lombard V."/>
            <person name="Magnuson J."/>
            <person name="Maillard F."/>
            <person name="Morin E."/>
            <person name="Murat C."/>
            <person name="Nolan M."/>
            <person name="Ohm R."/>
            <person name="Pangilinan J."/>
            <person name="Pereira M."/>
            <person name="Perotto S."/>
            <person name="Peter M."/>
            <person name="Riley R."/>
            <person name="Sitrit Y."/>
            <person name="Stielow B."/>
            <person name="Szollosi G."/>
            <person name="Zifcakova L."/>
            <person name="Stursova M."/>
            <person name="Spatafora J.W."/>
            <person name="Tedersoo L."/>
            <person name="Vaario L.-M."/>
            <person name="Yamada A."/>
            <person name="Yan M."/>
            <person name="Wang P."/>
            <person name="Xu J."/>
            <person name="Bruns T."/>
            <person name="Baldrian P."/>
            <person name="Vilgalys R."/>
            <person name="Henrissat B."/>
            <person name="Grigoriev I.V."/>
            <person name="Hibbett D."/>
            <person name="Nagy L.G."/>
            <person name="Martin F.M."/>
        </authorList>
    </citation>
    <scope>NUCLEOTIDE SEQUENCE</scope>
    <source>
        <strain evidence="1">BED1</strain>
    </source>
</reference>
<keyword evidence="2" id="KW-1185">Reference proteome</keyword>
<gene>
    <name evidence="1" type="ORF">L210DRAFT_3405337</name>
</gene>
<protein>
    <submittedName>
        <fullName evidence="1">Uncharacterized protein</fullName>
    </submittedName>
</protein>
<dbReference type="Proteomes" id="UP001194468">
    <property type="component" value="Unassembled WGS sequence"/>
</dbReference>
<proteinExistence type="predicted"/>
<organism evidence="1 2">
    <name type="scientific">Boletus edulis BED1</name>
    <dbReference type="NCBI Taxonomy" id="1328754"/>
    <lineage>
        <taxon>Eukaryota</taxon>
        <taxon>Fungi</taxon>
        <taxon>Dikarya</taxon>
        <taxon>Basidiomycota</taxon>
        <taxon>Agaricomycotina</taxon>
        <taxon>Agaricomycetes</taxon>
        <taxon>Agaricomycetidae</taxon>
        <taxon>Boletales</taxon>
        <taxon>Boletineae</taxon>
        <taxon>Boletaceae</taxon>
        <taxon>Boletoideae</taxon>
        <taxon>Boletus</taxon>
    </lineage>
</organism>
<accession>A0AAD4GDB4</accession>
<sequence>MKEWSNIKLHRNIGHVQYAKAIMVDEGGTPYTSDWAVFLAAEAKVKDQFEGNVVDLGSKYLPQDLTDMFYPLGSGQTTFKFPVGRKLYIEGCTTKEELANPAEFDSEGQPCLIVGKDGNTTDLTIGRYAGLESFTRNEVGIESVELGIYNSGVKGAEVFSAKGDSGSLVWHTKNGKARIVGQLHSGQHKGGSTSNHVTYCTPGWYLLMQIKKKFKYADFYRTTWQHWRL</sequence>
<evidence type="ECO:0000313" key="2">
    <source>
        <dbReference type="Proteomes" id="UP001194468"/>
    </source>
</evidence>
<dbReference type="AlphaFoldDB" id="A0AAD4GDB4"/>